<dbReference type="Proteomes" id="UP000266178">
    <property type="component" value="Unassembled WGS sequence"/>
</dbReference>
<evidence type="ECO:0000256" key="1">
    <source>
        <dbReference type="ARBA" id="ARBA00006611"/>
    </source>
</evidence>
<dbReference type="InterPro" id="IPR001482">
    <property type="entry name" value="T2SS/T4SS_dom"/>
</dbReference>
<comment type="similarity">
    <text evidence="1">Belongs to the GSP E family.</text>
</comment>
<comment type="caution">
    <text evidence="3">The sequence shown here is derived from an EMBL/GenBank/DDBJ whole genome shotgun (WGS) entry which is preliminary data.</text>
</comment>
<dbReference type="NCBIfam" id="TIGR01420">
    <property type="entry name" value="pilT_fam"/>
    <property type="match status" value="1"/>
</dbReference>
<keyword evidence="4" id="KW-1185">Reference proteome</keyword>
<protein>
    <submittedName>
        <fullName evidence="3">Twitching mobility protein</fullName>
    </submittedName>
</protein>
<dbReference type="RefSeq" id="WP_119356915.1">
    <property type="nucleotide sequence ID" value="NZ_BJXM01000012.1"/>
</dbReference>
<dbReference type="OrthoDB" id="27039at2"/>
<dbReference type="PANTHER" id="PTHR30486">
    <property type="entry name" value="TWITCHING MOTILITY PROTEIN PILT"/>
    <property type="match status" value="1"/>
</dbReference>
<proteinExistence type="inferred from homology"/>
<sequence>MNFSELLSHLLQKGASEVHFHAGMPVLARIGGQLQSVGGRKLKPTSTAALVQQLCSPQQKARLEVYRQVDLAYSLPGVSRLRANVFYQRGSASVVFQVIGPQEASLQQVNLPEKYLHHFRDLDRGLLLVVGPRGAGKSTTLARLVDEINTTQAKLILTIEDPIEYLHKSKRSAVVQREIGSDAVSFEAALMGAQRQRPDVIAIGEIRDVSTASAALNAAQNGHLVLSTLVAPDSARAIHTLLKLFPPEERMAQRIVLAESLVGLIAQRLIPSTAGERVAVMEVVLMGPALREVLKHPESNGRFQELLHDPSLADCQSFDAHLLELYRSGQVDYQTALLNTTDPAHFEAEASHPL</sequence>
<dbReference type="PANTHER" id="PTHR30486:SF12">
    <property type="entry name" value="TYPE IV PILUS ATPASE PILU"/>
    <property type="match status" value="1"/>
</dbReference>
<dbReference type="EMBL" id="QWLB01000016">
    <property type="protein sequence ID" value="RIH92636.1"/>
    <property type="molecule type" value="Genomic_DNA"/>
</dbReference>
<feature type="domain" description="Bacterial type II secretion system protein E" evidence="2">
    <location>
        <begin position="5"/>
        <end position="271"/>
    </location>
</feature>
<evidence type="ECO:0000259" key="2">
    <source>
        <dbReference type="Pfam" id="PF00437"/>
    </source>
</evidence>
<dbReference type="InterPro" id="IPR050921">
    <property type="entry name" value="T4SS_GSP_E_ATPase"/>
</dbReference>
<accession>A0A399FAB6</accession>
<dbReference type="SUPFAM" id="SSF52540">
    <property type="entry name" value="P-loop containing nucleoside triphosphate hydrolases"/>
    <property type="match status" value="1"/>
</dbReference>
<organism evidence="3 4">
    <name type="scientific">Meiothermus granaticius NBRC 107808</name>
    <dbReference type="NCBI Taxonomy" id="1227551"/>
    <lineage>
        <taxon>Bacteria</taxon>
        <taxon>Thermotogati</taxon>
        <taxon>Deinococcota</taxon>
        <taxon>Deinococci</taxon>
        <taxon>Thermales</taxon>
        <taxon>Thermaceae</taxon>
        <taxon>Meiothermus</taxon>
    </lineage>
</organism>
<name>A0A399FAB6_9DEIN</name>
<dbReference type="GO" id="GO:0005524">
    <property type="term" value="F:ATP binding"/>
    <property type="evidence" value="ECO:0007669"/>
    <property type="project" value="InterPro"/>
</dbReference>
<dbReference type="Gene3D" id="3.30.450.90">
    <property type="match status" value="1"/>
</dbReference>
<dbReference type="InterPro" id="IPR027417">
    <property type="entry name" value="P-loop_NTPase"/>
</dbReference>
<dbReference type="AlphaFoldDB" id="A0A399FAB6"/>
<evidence type="ECO:0000313" key="4">
    <source>
        <dbReference type="Proteomes" id="UP000266178"/>
    </source>
</evidence>
<reference evidence="3 4" key="1">
    <citation type="submission" date="2018-08" db="EMBL/GenBank/DDBJ databases">
        <title>Meiothermus granaticius genome AF-68 sequencing project.</title>
        <authorList>
            <person name="Da Costa M.S."/>
            <person name="Albuquerque L."/>
            <person name="Raposo P."/>
            <person name="Froufe H.J.C."/>
            <person name="Barroso C.S."/>
            <person name="Egas C."/>
        </authorList>
    </citation>
    <scope>NUCLEOTIDE SEQUENCE [LARGE SCALE GENOMIC DNA]</scope>
    <source>
        <strain evidence="3 4">AF-68</strain>
    </source>
</reference>
<gene>
    <name evidence="3" type="primary">pilT_2</name>
    <name evidence="3" type="ORF">Mgrana_01413</name>
</gene>
<dbReference type="Gene3D" id="3.40.50.300">
    <property type="entry name" value="P-loop containing nucleotide triphosphate hydrolases"/>
    <property type="match status" value="1"/>
</dbReference>
<dbReference type="Pfam" id="PF00437">
    <property type="entry name" value="T2SSE"/>
    <property type="match status" value="1"/>
</dbReference>
<evidence type="ECO:0000313" key="3">
    <source>
        <dbReference type="EMBL" id="RIH92636.1"/>
    </source>
</evidence>
<dbReference type="InterPro" id="IPR006321">
    <property type="entry name" value="PilT/PilU"/>
</dbReference>
<dbReference type="GO" id="GO:0016887">
    <property type="term" value="F:ATP hydrolysis activity"/>
    <property type="evidence" value="ECO:0007669"/>
    <property type="project" value="InterPro"/>
</dbReference>